<comment type="caution">
    <text evidence="1">The sequence shown here is derived from an EMBL/GenBank/DDBJ whole genome shotgun (WGS) entry which is preliminary data.</text>
</comment>
<dbReference type="EMBL" id="CM055743">
    <property type="protein sequence ID" value="KAJ7999665.1"/>
    <property type="molecule type" value="Genomic_DNA"/>
</dbReference>
<name>A0ACC2G872_DALPE</name>
<sequence length="93" mass="10793">MGGFERWTHRAIRGPGPIETFVVPATVMEGMRRGPDVAPDGPPFDCLLRQHKATDIKQLWQWPPWRRYHLLFQADTEESRRGVTHTHTTIIPH</sequence>
<organism evidence="1 2">
    <name type="scientific">Dallia pectoralis</name>
    <name type="common">Alaska blackfish</name>
    <dbReference type="NCBI Taxonomy" id="75939"/>
    <lineage>
        <taxon>Eukaryota</taxon>
        <taxon>Metazoa</taxon>
        <taxon>Chordata</taxon>
        <taxon>Craniata</taxon>
        <taxon>Vertebrata</taxon>
        <taxon>Euteleostomi</taxon>
        <taxon>Actinopterygii</taxon>
        <taxon>Neopterygii</taxon>
        <taxon>Teleostei</taxon>
        <taxon>Protacanthopterygii</taxon>
        <taxon>Esociformes</taxon>
        <taxon>Umbridae</taxon>
        <taxon>Dallia</taxon>
    </lineage>
</organism>
<protein>
    <submittedName>
        <fullName evidence="1">Uncharacterized protein</fullName>
    </submittedName>
</protein>
<gene>
    <name evidence="1" type="ORF">DPEC_G00196770</name>
</gene>
<accession>A0ACC2G872</accession>
<reference evidence="1" key="1">
    <citation type="submission" date="2021-05" db="EMBL/GenBank/DDBJ databases">
        <authorList>
            <person name="Pan Q."/>
            <person name="Jouanno E."/>
            <person name="Zahm M."/>
            <person name="Klopp C."/>
            <person name="Cabau C."/>
            <person name="Louis A."/>
            <person name="Berthelot C."/>
            <person name="Parey E."/>
            <person name="Roest Crollius H."/>
            <person name="Montfort J."/>
            <person name="Robinson-Rechavi M."/>
            <person name="Bouchez O."/>
            <person name="Lampietro C."/>
            <person name="Lopez Roques C."/>
            <person name="Donnadieu C."/>
            <person name="Postlethwait J."/>
            <person name="Bobe J."/>
            <person name="Dillon D."/>
            <person name="Chandos A."/>
            <person name="von Hippel F."/>
            <person name="Guiguen Y."/>
        </authorList>
    </citation>
    <scope>NUCLEOTIDE SEQUENCE</scope>
    <source>
        <strain evidence="1">YG-Jan2019</strain>
    </source>
</reference>
<evidence type="ECO:0000313" key="2">
    <source>
        <dbReference type="Proteomes" id="UP001157502"/>
    </source>
</evidence>
<dbReference type="Proteomes" id="UP001157502">
    <property type="component" value="Chromosome 16"/>
</dbReference>
<proteinExistence type="predicted"/>
<keyword evidence="2" id="KW-1185">Reference proteome</keyword>
<evidence type="ECO:0000313" key="1">
    <source>
        <dbReference type="EMBL" id="KAJ7999665.1"/>
    </source>
</evidence>